<dbReference type="Proteomes" id="UP001432180">
    <property type="component" value="Chromosome"/>
</dbReference>
<evidence type="ECO:0000256" key="6">
    <source>
        <dbReference type="ARBA" id="ARBA00023125"/>
    </source>
</evidence>
<evidence type="ECO:0000256" key="8">
    <source>
        <dbReference type="ARBA" id="ARBA00024647"/>
    </source>
</evidence>
<feature type="compositionally biased region" description="Polar residues" evidence="11">
    <location>
        <begin position="875"/>
        <end position="884"/>
    </location>
</feature>
<keyword evidence="7 9" id="KW-0234">DNA repair</keyword>
<accession>A0ABZ0SBZ1</accession>
<reference evidence="13 14" key="1">
    <citation type="journal article" date="2023" name="Microorganisms">
        <title>Thiorhodovibrio frisius and Trv. litoralis spp. nov., Two Novel Members from a Clade of Fastidious Purple Sulfur Bacteria That Exhibit Unique Red-Shifted Light-Harvesting Capabilities.</title>
        <authorList>
            <person name="Methner A."/>
            <person name="Kuzyk S.B."/>
            <person name="Petersen J."/>
            <person name="Bauer S."/>
            <person name="Brinkmann H."/>
            <person name="Sichau K."/>
            <person name="Wanner G."/>
            <person name="Wolf J."/>
            <person name="Neumann-Schaal M."/>
            <person name="Henke P."/>
            <person name="Tank M."/>
            <person name="Sproer C."/>
            <person name="Bunk B."/>
            <person name="Overmann J."/>
        </authorList>
    </citation>
    <scope>NUCLEOTIDE SEQUENCE [LARGE SCALE GENOMIC DNA]</scope>
    <source>
        <strain evidence="13 14">DSM 6702</strain>
    </source>
</reference>
<dbReference type="InterPro" id="IPR007695">
    <property type="entry name" value="DNA_mismatch_repair_MutS-lik_N"/>
</dbReference>
<dbReference type="InterPro" id="IPR016151">
    <property type="entry name" value="DNA_mismatch_repair_MutS_N"/>
</dbReference>
<comment type="similarity">
    <text evidence="1 9 10">Belongs to the DNA mismatch repair MutS family.</text>
</comment>
<dbReference type="SMART" id="SM00534">
    <property type="entry name" value="MUTSac"/>
    <property type="match status" value="1"/>
</dbReference>
<dbReference type="NCBIfam" id="NF003810">
    <property type="entry name" value="PRK05399.1"/>
    <property type="match status" value="1"/>
</dbReference>
<dbReference type="Gene3D" id="3.40.50.300">
    <property type="entry name" value="P-loop containing nucleotide triphosphate hydrolases"/>
    <property type="match status" value="1"/>
</dbReference>
<dbReference type="InterPro" id="IPR027417">
    <property type="entry name" value="P-loop_NTPase"/>
</dbReference>
<name>A0ABZ0SBZ1_9GAMM</name>
<dbReference type="InterPro" id="IPR005748">
    <property type="entry name" value="DNA_mismatch_repair_MutS"/>
</dbReference>
<protein>
    <recommendedName>
        <fullName evidence="2 9">DNA mismatch repair protein MutS</fullName>
    </recommendedName>
</protein>
<dbReference type="Gene3D" id="3.30.420.110">
    <property type="entry name" value="MutS, connector domain"/>
    <property type="match status" value="1"/>
</dbReference>
<dbReference type="HAMAP" id="MF_00096">
    <property type="entry name" value="MutS"/>
    <property type="match status" value="1"/>
</dbReference>
<dbReference type="CDD" id="cd03284">
    <property type="entry name" value="ABC_MutS1"/>
    <property type="match status" value="1"/>
</dbReference>
<dbReference type="Pfam" id="PF05188">
    <property type="entry name" value="MutS_II"/>
    <property type="match status" value="1"/>
</dbReference>
<evidence type="ECO:0000256" key="1">
    <source>
        <dbReference type="ARBA" id="ARBA00006271"/>
    </source>
</evidence>
<dbReference type="PANTHER" id="PTHR11361:SF34">
    <property type="entry name" value="DNA MISMATCH REPAIR PROTEIN MSH1, MITOCHONDRIAL"/>
    <property type="match status" value="1"/>
</dbReference>
<dbReference type="Pfam" id="PF05192">
    <property type="entry name" value="MutS_III"/>
    <property type="match status" value="1"/>
</dbReference>
<keyword evidence="14" id="KW-1185">Reference proteome</keyword>
<dbReference type="InterPro" id="IPR007696">
    <property type="entry name" value="DNA_mismatch_repair_MutS_core"/>
</dbReference>
<keyword evidence="4 9" id="KW-0227">DNA damage</keyword>
<feature type="region of interest" description="Disordered" evidence="11">
    <location>
        <begin position="870"/>
        <end position="894"/>
    </location>
</feature>
<feature type="domain" description="DNA mismatch repair proteins mutS family" evidence="12">
    <location>
        <begin position="762"/>
        <end position="778"/>
    </location>
</feature>
<organism evidence="13 14">
    <name type="scientific">Thiorhodovibrio winogradskyi</name>
    <dbReference type="NCBI Taxonomy" id="77007"/>
    <lineage>
        <taxon>Bacteria</taxon>
        <taxon>Pseudomonadati</taxon>
        <taxon>Pseudomonadota</taxon>
        <taxon>Gammaproteobacteria</taxon>
        <taxon>Chromatiales</taxon>
        <taxon>Chromatiaceae</taxon>
        <taxon>Thiorhodovibrio</taxon>
    </lineage>
</organism>
<evidence type="ECO:0000259" key="12">
    <source>
        <dbReference type="PROSITE" id="PS00486"/>
    </source>
</evidence>
<dbReference type="Pfam" id="PF01624">
    <property type="entry name" value="MutS_I"/>
    <property type="match status" value="1"/>
</dbReference>
<dbReference type="SUPFAM" id="SSF53150">
    <property type="entry name" value="DNA repair protein MutS, domain II"/>
    <property type="match status" value="1"/>
</dbReference>
<dbReference type="InterPro" id="IPR036187">
    <property type="entry name" value="DNA_mismatch_repair_MutS_sf"/>
</dbReference>
<proteinExistence type="inferred from homology"/>
<evidence type="ECO:0000256" key="7">
    <source>
        <dbReference type="ARBA" id="ARBA00023204"/>
    </source>
</evidence>
<dbReference type="SUPFAM" id="SSF52540">
    <property type="entry name" value="P-loop containing nucleoside triphosphate hydrolases"/>
    <property type="match status" value="1"/>
</dbReference>
<dbReference type="NCBIfam" id="TIGR01070">
    <property type="entry name" value="mutS1"/>
    <property type="match status" value="1"/>
</dbReference>
<dbReference type="PANTHER" id="PTHR11361">
    <property type="entry name" value="DNA MISMATCH REPAIR PROTEIN MUTS FAMILY MEMBER"/>
    <property type="match status" value="1"/>
</dbReference>
<dbReference type="PIRSF" id="PIRSF037677">
    <property type="entry name" value="DNA_mis_repair_Msh6"/>
    <property type="match status" value="1"/>
</dbReference>
<evidence type="ECO:0000256" key="9">
    <source>
        <dbReference type="HAMAP-Rule" id="MF_00096"/>
    </source>
</evidence>
<dbReference type="InterPro" id="IPR045076">
    <property type="entry name" value="MutS"/>
</dbReference>
<dbReference type="Gene3D" id="3.40.1170.10">
    <property type="entry name" value="DNA repair protein MutS, domain I"/>
    <property type="match status" value="1"/>
</dbReference>
<dbReference type="PROSITE" id="PS00486">
    <property type="entry name" value="DNA_MISMATCH_REPAIR_2"/>
    <property type="match status" value="1"/>
</dbReference>
<evidence type="ECO:0000313" key="13">
    <source>
        <dbReference type="EMBL" id="WPL18054.1"/>
    </source>
</evidence>
<sequence>MGPKEPLLRDQALDQALGKSPLDGQCAAPAQSATGEGDRLCLRMHSCVPPLTHTKSRRQVTEQKHTPMMQQYLRIKAEYPDMLLFYRMGDFYELFFEDAERAARLLDITLTKRGQSAGQPIPMAGVPYHAAESYLARLVRQGVSVAICEQKGDPAKSKGPVEREVARVVTPGTLTDEALLDQRRENLLCAIAEQSPAATTEGAPDNPAPSPAASFGLASLELASGRFSLLELTGLEALSAELERLQPAELLLDEDSKLDRRLALSGGLARRPAWHFDADSARRLLCEQFSTRDLAGFGCTGLTLAVGAAGCLLHYVKDTQRAALPHLRGLTLEQRDQAVILDAATRRNLELTQTLSGQEDHSLAAVMDQTRTAMGARLLRRWLNRPLRDAHAVRLRHDAIATLIETARFAPLRETLSAIGDLERILARVALGSARPRDLATLRDALGLLPELHQSLDGLDSPLLTELDGDLGDHPEVRELLRRALIDQPPMLIRDGGVLAPGYDSELDELRNLAEHGDQFLLELEARERERTGIPALKVSYNRVHGYYIEIGRAHADKIPDDYQRRQTLKGVERYITPELKRFEDQALSARERALAREKALYEDLLAQLTGQLEHLQTTAAAIASLDVLANLAERAERLGWTRPELSDEIGIEIEDGRHPVVEHLSDAPFVANSVRLDGERRMLIITGPNMGGKSTFMRQTALIVLMAHAGSFVPARAARIGPIDRIFSRIGAADDLAGGRSTFMVEMEETANILHNASANSLVLMDEIGRGTSTFDGLSLAWACAVELATRLRALTLFATHYFELTSLPEEHPGIANLHLEAIEHGEKIVFMHSVREGPANQSYGLQVAALAGVPVDVITRARERLRQLEDQSQRQAVSNNQAKGKDRDQDQDRPRMAQLSLFPPEPPSPVLECLRAIDPDNLSPRQALDLLYELRQLDSERR</sequence>
<dbReference type="SUPFAM" id="SSF48334">
    <property type="entry name" value="DNA repair protein MutS, domain III"/>
    <property type="match status" value="1"/>
</dbReference>
<keyword evidence="3 9" id="KW-0547">Nucleotide-binding</keyword>
<evidence type="ECO:0000256" key="4">
    <source>
        <dbReference type="ARBA" id="ARBA00022763"/>
    </source>
</evidence>
<keyword evidence="5 9" id="KW-0067">ATP-binding</keyword>
<dbReference type="Gene3D" id="6.10.140.430">
    <property type="match status" value="1"/>
</dbReference>
<feature type="binding site" evidence="9">
    <location>
        <begin position="688"/>
        <end position="695"/>
    </location>
    <ligand>
        <name>ATP</name>
        <dbReference type="ChEBI" id="CHEBI:30616"/>
    </ligand>
</feature>
<dbReference type="InterPro" id="IPR007861">
    <property type="entry name" value="DNA_mismatch_repair_MutS_clamp"/>
</dbReference>
<dbReference type="Pfam" id="PF05190">
    <property type="entry name" value="MutS_IV"/>
    <property type="match status" value="1"/>
</dbReference>
<evidence type="ECO:0000256" key="11">
    <source>
        <dbReference type="SAM" id="MobiDB-lite"/>
    </source>
</evidence>
<dbReference type="Pfam" id="PF00488">
    <property type="entry name" value="MutS_V"/>
    <property type="match status" value="1"/>
</dbReference>
<gene>
    <name evidence="9 13" type="primary">mutS</name>
    <name evidence="13" type="ORF">Thiowin_03105</name>
</gene>
<dbReference type="InterPro" id="IPR017261">
    <property type="entry name" value="DNA_mismatch_repair_MutS/MSH"/>
</dbReference>
<evidence type="ECO:0000256" key="2">
    <source>
        <dbReference type="ARBA" id="ARBA00021982"/>
    </source>
</evidence>
<dbReference type="SUPFAM" id="SSF55271">
    <property type="entry name" value="DNA repair protein MutS, domain I"/>
    <property type="match status" value="1"/>
</dbReference>
<comment type="function">
    <text evidence="8 9">This protein is involved in the repair of mismatches in DNA. It is possible that it carries out the mismatch recognition step. This protein has a weak ATPase activity.</text>
</comment>
<evidence type="ECO:0000256" key="5">
    <source>
        <dbReference type="ARBA" id="ARBA00022840"/>
    </source>
</evidence>
<evidence type="ECO:0000256" key="3">
    <source>
        <dbReference type="ARBA" id="ARBA00022741"/>
    </source>
</evidence>
<keyword evidence="6 9" id="KW-0238">DNA-binding</keyword>
<evidence type="ECO:0000256" key="10">
    <source>
        <dbReference type="RuleBase" id="RU003756"/>
    </source>
</evidence>
<dbReference type="InterPro" id="IPR007860">
    <property type="entry name" value="DNA_mmatch_repair_MutS_con_dom"/>
</dbReference>
<dbReference type="Gene3D" id="1.10.1420.10">
    <property type="match status" value="2"/>
</dbReference>
<feature type="compositionally biased region" description="Basic and acidic residues" evidence="11">
    <location>
        <begin position="885"/>
        <end position="894"/>
    </location>
</feature>
<dbReference type="InterPro" id="IPR036678">
    <property type="entry name" value="MutS_con_dom_sf"/>
</dbReference>
<dbReference type="SMART" id="SM00533">
    <property type="entry name" value="MUTSd"/>
    <property type="match status" value="1"/>
</dbReference>
<evidence type="ECO:0000313" key="14">
    <source>
        <dbReference type="Proteomes" id="UP001432180"/>
    </source>
</evidence>
<dbReference type="InterPro" id="IPR000432">
    <property type="entry name" value="DNA_mismatch_repair_MutS_C"/>
</dbReference>
<dbReference type="EMBL" id="CP121472">
    <property type="protein sequence ID" value="WPL18054.1"/>
    <property type="molecule type" value="Genomic_DNA"/>
</dbReference>